<sequence>MPSILLKTIALLSLASFTLADLHSTGICVDYKNDAIVYNSAATIAACTNYRNRNTGSEQWDQCPDCNMITTGTPHCRSDAWHIGGDEWYYYCQQNKAGDSLAN</sequence>
<gene>
    <name evidence="2" type="ORF">BPOR_0149g00160</name>
</gene>
<name>A0A4Z1KVU8_9HELO</name>
<dbReference type="AlphaFoldDB" id="A0A4Z1KVU8"/>
<evidence type="ECO:0000313" key="2">
    <source>
        <dbReference type="EMBL" id="TGO88662.1"/>
    </source>
</evidence>
<comment type="caution">
    <text evidence="2">The sequence shown here is derived from an EMBL/GenBank/DDBJ whole genome shotgun (WGS) entry which is preliminary data.</text>
</comment>
<evidence type="ECO:0000256" key="1">
    <source>
        <dbReference type="SAM" id="SignalP"/>
    </source>
</evidence>
<keyword evidence="3" id="KW-1185">Reference proteome</keyword>
<evidence type="ECO:0008006" key="4">
    <source>
        <dbReference type="Google" id="ProtNLM"/>
    </source>
</evidence>
<accession>A0A4Z1KVU8</accession>
<keyword evidence="1" id="KW-0732">Signal</keyword>
<feature type="chain" id="PRO_5021462360" description="Secreted protein" evidence="1">
    <location>
        <begin position="21"/>
        <end position="103"/>
    </location>
</feature>
<evidence type="ECO:0000313" key="3">
    <source>
        <dbReference type="Proteomes" id="UP000297280"/>
    </source>
</evidence>
<reference evidence="2 3" key="1">
    <citation type="submission" date="2017-12" db="EMBL/GenBank/DDBJ databases">
        <title>Comparative genomics of Botrytis spp.</title>
        <authorList>
            <person name="Valero-Jimenez C.A."/>
            <person name="Tapia P."/>
            <person name="Veloso J."/>
            <person name="Silva-Moreno E."/>
            <person name="Staats M."/>
            <person name="Valdes J.H."/>
            <person name="Van Kan J.A.L."/>
        </authorList>
    </citation>
    <scope>NUCLEOTIDE SEQUENCE [LARGE SCALE GENOMIC DNA]</scope>
    <source>
        <strain evidence="2 3">MUCL3349</strain>
    </source>
</reference>
<proteinExistence type="predicted"/>
<dbReference type="Proteomes" id="UP000297280">
    <property type="component" value="Unassembled WGS sequence"/>
</dbReference>
<organism evidence="2 3">
    <name type="scientific">Botrytis porri</name>
    <dbReference type="NCBI Taxonomy" id="87229"/>
    <lineage>
        <taxon>Eukaryota</taxon>
        <taxon>Fungi</taxon>
        <taxon>Dikarya</taxon>
        <taxon>Ascomycota</taxon>
        <taxon>Pezizomycotina</taxon>
        <taxon>Leotiomycetes</taxon>
        <taxon>Helotiales</taxon>
        <taxon>Sclerotiniaceae</taxon>
        <taxon>Botrytis</taxon>
    </lineage>
</organism>
<dbReference type="EMBL" id="PQXO01000149">
    <property type="protein sequence ID" value="TGO88662.1"/>
    <property type="molecule type" value="Genomic_DNA"/>
</dbReference>
<dbReference type="OrthoDB" id="3489571at2759"/>
<protein>
    <recommendedName>
        <fullName evidence="4">Secreted protein</fullName>
    </recommendedName>
</protein>
<feature type="signal peptide" evidence="1">
    <location>
        <begin position="1"/>
        <end position="20"/>
    </location>
</feature>